<reference evidence="4 5" key="1">
    <citation type="submission" date="2019-01" db="EMBL/GenBank/DDBJ databases">
        <title>Draft genome sequences of the type strains of six Macrococcus species.</title>
        <authorList>
            <person name="Mazhar S."/>
            <person name="Altermann E."/>
            <person name="Hill C."/>
            <person name="Mcauliffe O."/>
        </authorList>
    </citation>
    <scope>NUCLEOTIDE SEQUENCE [LARGE SCALE GENOMIC DNA]</scope>
    <source>
        <strain evidence="4 5">ATCC 51828</strain>
    </source>
</reference>
<gene>
    <name evidence="4" type="ORF">ERX40_10215</name>
</gene>
<dbReference type="EMBL" id="SCWD01000006">
    <property type="protein sequence ID" value="TDL95548.1"/>
    <property type="molecule type" value="Genomic_DNA"/>
</dbReference>
<evidence type="ECO:0000256" key="2">
    <source>
        <dbReference type="SAM" id="MobiDB-lite"/>
    </source>
</evidence>
<dbReference type="Pfam" id="PF01051">
    <property type="entry name" value="Rep3_N"/>
    <property type="match status" value="1"/>
</dbReference>
<organism evidence="4 5">
    <name type="scientific">Macrococcus carouselicus</name>
    <dbReference type="NCBI Taxonomy" id="69969"/>
    <lineage>
        <taxon>Bacteria</taxon>
        <taxon>Bacillati</taxon>
        <taxon>Bacillota</taxon>
        <taxon>Bacilli</taxon>
        <taxon>Bacillales</taxon>
        <taxon>Staphylococcaceae</taxon>
        <taxon>Macrococcus</taxon>
    </lineage>
</organism>
<name>A0A9Q8CFF3_9STAP</name>
<accession>A0A9Q8CFF3</accession>
<dbReference type="SUPFAM" id="SSF46785">
    <property type="entry name" value="Winged helix' DNA-binding domain"/>
    <property type="match status" value="1"/>
</dbReference>
<protein>
    <submittedName>
        <fullName evidence="4">RepB family plasmid replication initiator protein</fullName>
    </submittedName>
</protein>
<dbReference type="InterPro" id="IPR000525">
    <property type="entry name" value="Initiator_Rep_WH1"/>
</dbReference>
<proteinExistence type="inferred from homology"/>
<dbReference type="Gene3D" id="1.10.10.10">
    <property type="entry name" value="Winged helix-like DNA-binding domain superfamily/Winged helix DNA-binding domain"/>
    <property type="match status" value="2"/>
</dbReference>
<dbReference type="InterPro" id="IPR036388">
    <property type="entry name" value="WH-like_DNA-bd_sf"/>
</dbReference>
<evidence type="ECO:0000313" key="4">
    <source>
        <dbReference type="EMBL" id="TDL95548.1"/>
    </source>
</evidence>
<comment type="caution">
    <text evidence="4">The sequence shown here is derived from an EMBL/GenBank/DDBJ whole genome shotgun (WGS) entry which is preliminary data.</text>
</comment>
<dbReference type="Pfam" id="PF21205">
    <property type="entry name" value="Rep3_C"/>
    <property type="match status" value="1"/>
</dbReference>
<dbReference type="GO" id="GO:0003887">
    <property type="term" value="F:DNA-directed DNA polymerase activity"/>
    <property type="evidence" value="ECO:0007669"/>
    <property type="project" value="InterPro"/>
</dbReference>
<feature type="domain" description="Initiator Rep protein WH1" evidence="3">
    <location>
        <begin position="47"/>
        <end position="191"/>
    </location>
</feature>
<comment type="similarity">
    <text evidence="1">Belongs to the initiator RepB protein family.</text>
</comment>
<evidence type="ECO:0000313" key="5">
    <source>
        <dbReference type="Proteomes" id="UP000295280"/>
    </source>
</evidence>
<dbReference type="OrthoDB" id="2084703at2"/>
<dbReference type="GO" id="GO:0006270">
    <property type="term" value="P:DNA replication initiation"/>
    <property type="evidence" value="ECO:0007669"/>
    <property type="project" value="InterPro"/>
</dbReference>
<dbReference type="Proteomes" id="UP000295280">
    <property type="component" value="Unassembled WGS sequence"/>
</dbReference>
<dbReference type="InterPro" id="IPR036390">
    <property type="entry name" value="WH_DNA-bd_sf"/>
</dbReference>
<evidence type="ECO:0000259" key="3">
    <source>
        <dbReference type="Pfam" id="PF01051"/>
    </source>
</evidence>
<keyword evidence="5" id="KW-1185">Reference proteome</keyword>
<feature type="region of interest" description="Disordered" evidence="2">
    <location>
        <begin position="274"/>
        <end position="295"/>
    </location>
</feature>
<dbReference type="AlphaFoldDB" id="A0A9Q8CFF3"/>
<evidence type="ECO:0000256" key="1">
    <source>
        <dbReference type="ARBA" id="ARBA00038283"/>
    </source>
</evidence>
<sequence length="322" mass="38103">MYEIGGRFVCIGDILYVDRGTFCMSLFLYVIITLTDSERCIKMQQIVQIKNEMNTIPLKNFSSVEQDLFFTLCSRLRNEDTKKIRFDIAELKELSKYSSTSNSRFVKDLESLYDKILQVTYRVGSDQHFKKFTLFTDYEVNMIEGYLDISVNENFKHLLNNFELGQFTIFELNELTSFRSNYTKNLYRLLKQFKSTGYMKVSMDRFREVLCIPSSYRMSDINKRVLNPALKEFENVFFNLSYNKVHSRTDGRTIEAIEFNFLPQKNIKPIAKEKFKQSKETSQNKPVAGDEEEKEMEKALLFGDYIHLNPMYQLVQDREKDH</sequence>